<protein>
    <submittedName>
        <fullName evidence="2">NAD-dependent epimerase/dehydratase family protein</fullName>
    </submittedName>
</protein>
<sequence>MSQRHLVLGAGPVGRATAALLAEQGEDVVLASRSGRGPEVPGARRVAVDAADAGALTALAAGVDVLHNCLNPADYTAWTRDWPPMAAAVLAAAEASGALLVITGNLYPYGPVDRPMVEGMPDAATDTKGVLRARMWADALAGHEAGRLRAVEVRGSDYVGPGVGDNGHVTRLVPALLAGKAVRVLGSPDQPHSWTDVRDMARAMVAVAGRPDAWGRVWHAPTNPPRTQREALADVCRAAGVEPVSVRSYPRLLVDAAAPVVPMLRELRSTRWQFERPYVLDSSAITRDLGLAPTPWDDVCRATAAGNAAVSVG</sequence>
<comment type="caution">
    <text evidence="2">The sequence shown here is derived from an EMBL/GenBank/DDBJ whole genome shotgun (WGS) entry which is preliminary data.</text>
</comment>
<dbReference type="InterPro" id="IPR036291">
    <property type="entry name" value="NAD(P)-bd_dom_sf"/>
</dbReference>
<reference evidence="3" key="1">
    <citation type="journal article" date="2019" name="Int. J. Syst. Evol. Microbiol.">
        <title>The Global Catalogue of Microorganisms (GCM) 10K type strain sequencing project: providing services to taxonomists for standard genome sequencing and annotation.</title>
        <authorList>
            <consortium name="The Broad Institute Genomics Platform"/>
            <consortium name="The Broad Institute Genome Sequencing Center for Infectious Disease"/>
            <person name="Wu L."/>
            <person name="Ma J."/>
        </authorList>
    </citation>
    <scope>NUCLEOTIDE SEQUENCE [LARGE SCALE GENOMIC DNA]</scope>
    <source>
        <strain evidence="3">DFY41</strain>
    </source>
</reference>
<dbReference type="Pfam" id="PF01370">
    <property type="entry name" value="Epimerase"/>
    <property type="match status" value="1"/>
</dbReference>
<accession>A0ABW0BN77</accession>
<organism evidence="2 3">
    <name type="scientific">Nocardioides taihuensis</name>
    <dbReference type="NCBI Taxonomy" id="1835606"/>
    <lineage>
        <taxon>Bacteria</taxon>
        <taxon>Bacillati</taxon>
        <taxon>Actinomycetota</taxon>
        <taxon>Actinomycetes</taxon>
        <taxon>Propionibacteriales</taxon>
        <taxon>Nocardioidaceae</taxon>
        <taxon>Nocardioides</taxon>
    </lineage>
</organism>
<name>A0ABW0BN77_9ACTN</name>
<evidence type="ECO:0000313" key="3">
    <source>
        <dbReference type="Proteomes" id="UP001596087"/>
    </source>
</evidence>
<gene>
    <name evidence="2" type="ORF">ACFPGP_19310</name>
</gene>
<dbReference type="EMBL" id="JBHSKD010000027">
    <property type="protein sequence ID" value="MFC5178839.1"/>
    <property type="molecule type" value="Genomic_DNA"/>
</dbReference>
<dbReference type="SUPFAM" id="SSF51735">
    <property type="entry name" value="NAD(P)-binding Rossmann-fold domains"/>
    <property type="match status" value="1"/>
</dbReference>
<evidence type="ECO:0000313" key="2">
    <source>
        <dbReference type="EMBL" id="MFC5178839.1"/>
    </source>
</evidence>
<proteinExistence type="predicted"/>
<dbReference type="RefSeq" id="WP_378592579.1">
    <property type="nucleotide sequence ID" value="NZ_JBHSKD010000027.1"/>
</dbReference>
<keyword evidence="3" id="KW-1185">Reference proteome</keyword>
<evidence type="ECO:0000259" key="1">
    <source>
        <dbReference type="Pfam" id="PF01370"/>
    </source>
</evidence>
<dbReference type="InterPro" id="IPR001509">
    <property type="entry name" value="Epimerase_deHydtase"/>
</dbReference>
<dbReference type="Gene3D" id="3.40.50.720">
    <property type="entry name" value="NAD(P)-binding Rossmann-like Domain"/>
    <property type="match status" value="1"/>
</dbReference>
<feature type="domain" description="NAD-dependent epimerase/dehydratase" evidence="1">
    <location>
        <begin position="6"/>
        <end position="213"/>
    </location>
</feature>
<dbReference type="Proteomes" id="UP001596087">
    <property type="component" value="Unassembled WGS sequence"/>
</dbReference>